<dbReference type="InterPro" id="IPR013328">
    <property type="entry name" value="6PGD_dom2"/>
</dbReference>
<evidence type="ECO:0000313" key="8">
    <source>
        <dbReference type="Proteomes" id="UP000616608"/>
    </source>
</evidence>
<reference evidence="7" key="1">
    <citation type="journal article" date="2014" name="Int. J. Syst. Evol. Microbiol.">
        <title>Complete genome sequence of Corynebacterium casei LMG S-19264T (=DSM 44701T), isolated from a smear-ripened cheese.</title>
        <authorList>
            <consortium name="US DOE Joint Genome Institute (JGI-PGF)"/>
            <person name="Walter F."/>
            <person name="Albersmeier A."/>
            <person name="Kalinowski J."/>
            <person name="Ruckert C."/>
        </authorList>
    </citation>
    <scope>NUCLEOTIDE SEQUENCE</scope>
    <source>
        <strain evidence="7">CGMCC 1.15760</strain>
    </source>
</reference>
<proteinExistence type="inferred from homology"/>
<feature type="domain" description="6-phosphogluconate dehydrogenase NADP-binding" evidence="5">
    <location>
        <begin position="3"/>
        <end position="161"/>
    </location>
</feature>
<gene>
    <name evidence="7" type="ORF">GCM10007425_13450</name>
</gene>
<evidence type="ECO:0000313" key="7">
    <source>
        <dbReference type="EMBL" id="GGG20368.1"/>
    </source>
</evidence>
<dbReference type="Gene3D" id="1.10.1040.10">
    <property type="entry name" value="N-(1-d-carboxylethyl)-l-norvaline Dehydrogenase, domain 2"/>
    <property type="match status" value="1"/>
</dbReference>
<dbReference type="InterPro" id="IPR006115">
    <property type="entry name" value="6PGDH_NADP-bd"/>
</dbReference>
<evidence type="ECO:0000256" key="4">
    <source>
        <dbReference type="PIRSR" id="PIRSR000103-1"/>
    </source>
</evidence>
<organism evidence="7 8">
    <name type="scientific">Lysinibacillus alkalisoli</name>
    <dbReference type="NCBI Taxonomy" id="1911548"/>
    <lineage>
        <taxon>Bacteria</taxon>
        <taxon>Bacillati</taxon>
        <taxon>Bacillota</taxon>
        <taxon>Bacilli</taxon>
        <taxon>Bacillales</taxon>
        <taxon>Bacillaceae</taxon>
        <taxon>Lysinibacillus</taxon>
    </lineage>
</organism>
<dbReference type="InterPro" id="IPR036291">
    <property type="entry name" value="NAD(P)-bd_dom_sf"/>
</dbReference>
<evidence type="ECO:0000256" key="1">
    <source>
        <dbReference type="ARBA" id="ARBA00009080"/>
    </source>
</evidence>
<feature type="active site" evidence="4">
    <location>
        <position position="171"/>
    </location>
</feature>
<keyword evidence="8" id="KW-1185">Reference proteome</keyword>
<sequence length="287" mass="30541">MKKIAFIGTGVMGKSIVKHLLAKQYEVSIYTRTKEKAQELLTIGALWAPTPKAAAHDADVIFTMVGYPQDVAQVVLGDEGVLQGAKEGAIIVEMTTSEPTLAKQLYKEAKQQGVAVLDAPVSGGDLGAQNGTLSIMIGGDEAVFNQVQPLLAVFCSTIVYQGMAGAGQHAKMCNQIAIASNMIGVCEAISYAERAGLTIDTVLASISTGAAGSWSLSHLAPRMAQKDYEPGFYIKHMVKDLGIALQEAKQMNLTLPGLEMANEMYQKLVAQGYGDNGTQALIRLYEV</sequence>
<accession>A0A917G326</accession>
<dbReference type="InterPro" id="IPR029154">
    <property type="entry name" value="HIBADH-like_NADP-bd"/>
</dbReference>
<evidence type="ECO:0000259" key="5">
    <source>
        <dbReference type="Pfam" id="PF03446"/>
    </source>
</evidence>
<comment type="similarity">
    <text evidence="1">Belongs to the HIBADH-related family.</text>
</comment>
<dbReference type="SUPFAM" id="SSF48179">
    <property type="entry name" value="6-phosphogluconate dehydrogenase C-terminal domain-like"/>
    <property type="match status" value="1"/>
</dbReference>
<dbReference type="GO" id="GO:0016491">
    <property type="term" value="F:oxidoreductase activity"/>
    <property type="evidence" value="ECO:0007669"/>
    <property type="project" value="UniProtKB-KW"/>
</dbReference>
<protein>
    <submittedName>
        <fullName evidence="7">3-hydroxyisobutyrate dehydrogenase</fullName>
    </submittedName>
</protein>
<evidence type="ECO:0000256" key="2">
    <source>
        <dbReference type="ARBA" id="ARBA00023002"/>
    </source>
</evidence>
<dbReference type="GO" id="GO:0051287">
    <property type="term" value="F:NAD binding"/>
    <property type="evidence" value="ECO:0007669"/>
    <property type="project" value="InterPro"/>
</dbReference>
<dbReference type="PANTHER" id="PTHR43060:SF15">
    <property type="entry name" value="3-HYDROXYISOBUTYRATE DEHYDROGENASE-LIKE 1, MITOCHONDRIAL-RELATED"/>
    <property type="match status" value="1"/>
</dbReference>
<evidence type="ECO:0000256" key="3">
    <source>
        <dbReference type="ARBA" id="ARBA00023027"/>
    </source>
</evidence>
<dbReference type="Gene3D" id="3.40.50.720">
    <property type="entry name" value="NAD(P)-binding Rossmann-like Domain"/>
    <property type="match status" value="1"/>
</dbReference>
<dbReference type="PANTHER" id="PTHR43060">
    <property type="entry name" value="3-HYDROXYISOBUTYRATE DEHYDROGENASE-LIKE 1, MITOCHONDRIAL-RELATED"/>
    <property type="match status" value="1"/>
</dbReference>
<dbReference type="Proteomes" id="UP000616608">
    <property type="component" value="Unassembled WGS sequence"/>
</dbReference>
<reference evidence="7" key="2">
    <citation type="submission" date="2020-09" db="EMBL/GenBank/DDBJ databases">
        <authorList>
            <person name="Sun Q."/>
            <person name="Zhou Y."/>
        </authorList>
    </citation>
    <scope>NUCLEOTIDE SEQUENCE</scope>
    <source>
        <strain evidence="7">CGMCC 1.15760</strain>
    </source>
</reference>
<dbReference type="EMBL" id="BMJT01000004">
    <property type="protein sequence ID" value="GGG20368.1"/>
    <property type="molecule type" value="Genomic_DNA"/>
</dbReference>
<evidence type="ECO:0000259" key="6">
    <source>
        <dbReference type="Pfam" id="PF14833"/>
    </source>
</evidence>
<keyword evidence="3" id="KW-0520">NAD</keyword>
<comment type="caution">
    <text evidence="7">The sequence shown here is derived from an EMBL/GenBank/DDBJ whole genome shotgun (WGS) entry which is preliminary data.</text>
</comment>
<dbReference type="PIRSF" id="PIRSF000103">
    <property type="entry name" value="HIBADH"/>
    <property type="match status" value="1"/>
</dbReference>
<dbReference type="AlphaFoldDB" id="A0A917G326"/>
<dbReference type="Pfam" id="PF03446">
    <property type="entry name" value="NAD_binding_2"/>
    <property type="match status" value="1"/>
</dbReference>
<name>A0A917G326_9BACI</name>
<dbReference type="SUPFAM" id="SSF51735">
    <property type="entry name" value="NAD(P)-binding Rossmann-fold domains"/>
    <property type="match status" value="1"/>
</dbReference>
<dbReference type="InterPro" id="IPR008927">
    <property type="entry name" value="6-PGluconate_DH-like_C_sf"/>
</dbReference>
<dbReference type="InterPro" id="IPR015815">
    <property type="entry name" value="HIBADH-related"/>
</dbReference>
<dbReference type="Pfam" id="PF14833">
    <property type="entry name" value="NAD_binding_11"/>
    <property type="match status" value="1"/>
</dbReference>
<keyword evidence="2" id="KW-0560">Oxidoreductase</keyword>
<feature type="domain" description="3-hydroxyisobutyrate dehydrogenase-like NAD-binding" evidence="6">
    <location>
        <begin position="165"/>
        <end position="285"/>
    </location>
</feature>
<dbReference type="GO" id="GO:0050661">
    <property type="term" value="F:NADP binding"/>
    <property type="evidence" value="ECO:0007669"/>
    <property type="project" value="InterPro"/>
</dbReference>